<keyword evidence="2" id="KW-0808">Transferase</keyword>
<evidence type="ECO:0000313" key="2">
    <source>
        <dbReference type="EMBL" id="QOT78065.1"/>
    </source>
</evidence>
<dbReference type="GO" id="GO:0009103">
    <property type="term" value="P:lipopolysaccharide biosynthetic process"/>
    <property type="evidence" value="ECO:0007669"/>
    <property type="project" value="TreeGrafter"/>
</dbReference>
<evidence type="ECO:0000313" key="3">
    <source>
        <dbReference type="Proteomes" id="UP000397656"/>
    </source>
</evidence>
<name>A0A643FXC0_9BURK</name>
<dbReference type="EMBL" id="CP062803">
    <property type="protein sequence ID" value="QOT78065.1"/>
    <property type="molecule type" value="Genomic_DNA"/>
</dbReference>
<evidence type="ECO:0000259" key="1">
    <source>
        <dbReference type="Pfam" id="PF01757"/>
    </source>
</evidence>
<dbReference type="GO" id="GO:0016747">
    <property type="term" value="F:acyltransferase activity, transferring groups other than amino-acyl groups"/>
    <property type="evidence" value="ECO:0007669"/>
    <property type="project" value="InterPro"/>
</dbReference>
<sequence length="397" mass="43368">MSVGLRSKRIDLIRGLSIVLVLLHHFNIAYRLNDTTLANVIGWEAVRAVARNGNYGVTMFFVVSGFLITLNAERRWGSLGNIDARAFYGLRVARIVPCLLLLLAVVNLLAFCGVSIFQNHAAAGTPVSLWQVNLASLTYWMNVLIGTHGWVNYPLGVLWSLSVEAVFYLSFPILCLVLRRESRLLAFWSAIILIGPLYRLAHQGDEGGFLYAYFASFDGIAIGCCAALLAKRISLRGRLALAMQGIVAAGMACLYLSWPIARSNVLGVTAMALGTAVLLLGADARGGASRPDRSRFSALIGWFGKRSYELYLFHLIVLGGLRTVFPPRLVTGDEKLLLLVAFFAFSAALSVVIAHWYAEPLNRIVRRRLAPTTPIPASIPAPAPETYSSTYHAADAE</sequence>
<dbReference type="InterPro" id="IPR050879">
    <property type="entry name" value="Acyltransferase_3"/>
</dbReference>
<keyword evidence="2" id="KW-0012">Acyltransferase</keyword>
<feature type="domain" description="Acyltransferase 3" evidence="1">
    <location>
        <begin position="9"/>
        <end position="354"/>
    </location>
</feature>
<dbReference type="InterPro" id="IPR002656">
    <property type="entry name" value="Acyl_transf_3_dom"/>
</dbReference>
<accession>A0A643FXC0</accession>
<dbReference type="GO" id="GO:0016020">
    <property type="term" value="C:membrane"/>
    <property type="evidence" value="ECO:0007669"/>
    <property type="project" value="TreeGrafter"/>
</dbReference>
<proteinExistence type="predicted"/>
<protein>
    <submittedName>
        <fullName evidence="2">Acyltransferase</fullName>
    </submittedName>
</protein>
<dbReference type="AlphaFoldDB" id="A0A643FXC0"/>
<dbReference type="Pfam" id="PF01757">
    <property type="entry name" value="Acyl_transf_3"/>
    <property type="match status" value="1"/>
</dbReference>
<gene>
    <name evidence="2" type="ORF">F7R26_008640</name>
</gene>
<dbReference type="Proteomes" id="UP000397656">
    <property type="component" value="Chromosome 1"/>
</dbReference>
<organism evidence="2 3">
    <name type="scientific">Cupriavidus basilensis</name>
    <dbReference type="NCBI Taxonomy" id="68895"/>
    <lineage>
        <taxon>Bacteria</taxon>
        <taxon>Pseudomonadati</taxon>
        <taxon>Pseudomonadota</taxon>
        <taxon>Betaproteobacteria</taxon>
        <taxon>Burkholderiales</taxon>
        <taxon>Burkholderiaceae</taxon>
        <taxon>Cupriavidus</taxon>
    </lineage>
</organism>
<dbReference type="PANTHER" id="PTHR23028">
    <property type="entry name" value="ACETYLTRANSFERASE"/>
    <property type="match status" value="1"/>
</dbReference>
<dbReference type="GeneID" id="98400968"/>
<dbReference type="RefSeq" id="WP_150985903.1">
    <property type="nucleotide sequence ID" value="NZ_CP062803.1"/>
</dbReference>
<reference evidence="2 3" key="1">
    <citation type="submission" date="2020-10" db="EMBL/GenBank/DDBJ databases">
        <title>Complete genome sequence of Cupriavidus basilensis CCUG 49340T.</title>
        <authorList>
            <person name="Salva-Serra F."/>
            <person name="Donoso R.A."/>
            <person name="Cho K.H."/>
            <person name="Yoo J.A."/>
            <person name="Lee K."/>
            <person name="Yoon S.-H."/>
            <person name="Perez-Pantoja D."/>
            <person name="Moore E.R.B."/>
        </authorList>
    </citation>
    <scope>NUCLEOTIDE SEQUENCE [LARGE SCALE GENOMIC DNA]</scope>
    <source>
        <strain evidence="3">CCUG 49340</strain>
    </source>
</reference>
<dbReference type="PANTHER" id="PTHR23028:SF53">
    <property type="entry name" value="ACYL_TRANSF_3 DOMAIN-CONTAINING PROTEIN"/>
    <property type="match status" value="1"/>
</dbReference>